<keyword evidence="2" id="KW-1185">Reference proteome</keyword>
<gene>
    <name evidence="1" type="ORF">EEDITHA_LOCUS16875</name>
</gene>
<organism evidence="1 2">
    <name type="scientific">Euphydryas editha</name>
    <name type="common">Edith's checkerspot</name>
    <dbReference type="NCBI Taxonomy" id="104508"/>
    <lineage>
        <taxon>Eukaryota</taxon>
        <taxon>Metazoa</taxon>
        <taxon>Ecdysozoa</taxon>
        <taxon>Arthropoda</taxon>
        <taxon>Hexapoda</taxon>
        <taxon>Insecta</taxon>
        <taxon>Pterygota</taxon>
        <taxon>Neoptera</taxon>
        <taxon>Endopterygota</taxon>
        <taxon>Lepidoptera</taxon>
        <taxon>Glossata</taxon>
        <taxon>Ditrysia</taxon>
        <taxon>Papilionoidea</taxon>
        <taxon>Nymphalidae</taxon>
        <taxon>Nymphalinae</taxon>
        <taxon>Euphydryas</taxon>
    </lineage>
</organism>
<sequence length="91" mass="10430">MVLLSPSVAEFEYLGHIVNERLVDDGDIERERRALSVRGNMLAPRFAHCNEEVKLTLFRAYCQTFYTCSMLTEYTQHSAGLQNSSCGRLLR</sequence>
<accession>A0AAU9UW89</accession>
<dbReference type="EMBL" id="CAKOGL010000025">
    <property type="protein sequence ID" value="CAH2102210.1"/>
    <property type="molecule type" value="Genomic_DNA"/>
</dbReference>
<name>A0AAU9UW89_EUPED</name>
<proteinExistence type="predicted"/>
<protein>
    <submittedName>
        <fullName evidence="1">Uncharacterized protein</fullName>
    </submittedName>
</protein>
<dbReference type="Proteomes" id="UP001153954">
    <property type="component" value="Unassembled WGS sequence"/>
</dbReference>
<evidence type="ECO:0000313" key="2">
    <source>
        <dbReference type="Proteomes" id="UP001153954"/>
    </source>
</evidence>
<dbReference type="AlphaFoldDB" id="A0AAU9UW89"/>
<evidence type="ECO:0000313" key="1">
    <source>
        <dbReference type="EMBL" id="CAH2102210.1"/>
    </source>
</evidence>
<reference evidence="1" key="1">
    <citation type="submission" date="2022-03" db="EMBL/GenBank/DDBJ databases">
        <authorList>
            <person name="Tunstrom K."/>
        </authorList>
    </citation>
    <scope>NUCLEOTIDE SEQUENCE</scope>
</reference>
<comment type="caution">
    <text evidence="1">The sequence shown here is derived from an EMBL/GenBank/DDBJ whole genome shotgun (WGS) entry which is preliminary data.</text>
</comment>